<evidence type="ECO:0000256" key="1">
    <source>
        <dbReference type="SAM" id="MobiDB-lite"/>
    </source>
</evidence>
<reference evidence="2 3" key="1">
    <citation type="journal article" date="2014" name="Proc. Natl. Acad. Sci. U.S.A.">
        <title>Trajectory and genomic determinants of fungal-pathogen speciation and host adaptation.</title>
        <authorList>
            <person name="Hu X."/>
            <person name="Xiao G."/>
            <person name="Zheng P."/>
            <person name="Shang Y."/>
            <person name="Su Y."/>
            <person name="Zhang X."/>
            <person name="Liu X."/>
            <person name="Zhan S."/>
            <person name="St Leger R.J."/>
            <person name="Wang C."/>
        </authorList>
    </citation>
    <scope>NUCLEOTIDE SEQUENCE [LARGE SCALE GENOMIC DNA]</scope>
    <source>
        <strain evidence="2 3">ARSEF 1941</strain>
    </source>
</reference>
<feature type="compositionally biased region" description="Polar residues" evidence="1">
    <location>
        <begin position="267"/>
        <end position="285"/>
    </location>
</feature>
<dbReference type="PROSITE" id="PS51257">
    <property type="entry name" value="PROKAR_LIPOPROTEIN"/>
    <property type="match status" value="1"/>
</dbReference>
<feature type="compositionally biased region" description="Basic and acidic residues" evidence="1">
    <location>
        <begin position="347"/>
        <end position="361"/>
    </location>
</feature>
<accession>A0A0B2WQQ8</accession>
<evidence type="ECO:0000313" key="3">
    <source>
        <dbReference type="Proteomes" id="UP000030816"/>
    </source>
</evidence>
<dbReference type="InterPro" id="IPR006461">
    <property type="entry name" value="PLAC_motif_containing"/>
</dbReference>
<dbReference type="Proteomes" id="UP000030816">
    <property type="component" value="Unassembled WGS sequence"/>
</dbReference>
<sequence>MGKKAAADCGRQWRWLETHDGKSGAGAMSWFGACIWPCGAYGRTSHRLKAAISGQDAEKTAKGSCCTGVDCAQFALCLPFYGLFLSRLQTTVRSFYGIDGHECSDWCSGCFCPTLTLVRNEQEIMLRENHKRVKGHHHHEVSVMSDGGYQSVNPMAYLKPDSAGSAQPRASHGRQRPHDLRSDQVTTAKGVAYPQVHYLDQHWYLVPFDKGDDEAKKEDCKPLNSAIAKIVGKHSLEDHELVVTGTIRPAHDLKSDIKTSDRHHSPSHQLQQDATTPASHSSCGSPHQLCCDPVAESKTVVCHDLQAHQPVPLSQVDHHHALDRDVLVGTGGCAVSKHDIHAHEMVKSRGTETPHELKDDGTAGSSSRTWAHGMDRDDTVATRHEGLGKHGLDSHKPTAVIGQRMASHELDEDQ</sequence>
<dbReference type="GeneID" id="63737975"/>
<dbReference type="OrthoDB" id="1045822at2759"/>
<feature type="region of interest" description="Disordered" evidence="1">
    <location>
        <begin position="386"/>
        <end position="414"/>
    </location>
</feature>
<proteinExistence type="predicted"/>
<feature type="compositionally biased region" description="Basic and acidic residues" evidence="1">
    <location>
        <begin position="386"/>
        <end position="396"/>
    </location>
</feature>
<name>A0A0B2WQQ8_METAS</name>
<dbReference type="EMBL" id="AZHE01000007">
    <property type="protein sequence ID" value="KHN98396.1"/>
    <property type="molecule type" value="Genomic_DNA"/>
</dbReference>
<comment type="caution">
    <text evidence="2">The sequence shown here is derived from an EMBL/GenBank/DDBJ whole genome shotgun (WGS) entry which is preliminary data.</text>
</comment>
<gene>
    <name evidence="2" type="ORF">MAM_03520</name>
</gene>
<dbReference type="HOGENOM" id="CLU_669175_0_0_1"/>
<keyword evidence="3" id="KW-1185">Reference proteome</keyword>
<dbReference type="Pfam" id="PF04749">
    <property type="entry name" value="PLAC8"/>
    <property type="match status" value="1"/>
</dbReference>
<dbReference type="AlphaFoldDB" id="A0A0B2WQQ8"/>
<dbReference type="STRING" id="1081103.A0A0B2WQQ8"/>
<feature type="region of interest" description="Disordered" evidence="1">
    <location>
        <begin position="347"/>
        <end position="372"/>
    </location>
</feature>
<feature type="region of interest" description="Disordered" evidence="1">
    <location>
        <begin position="160"/>
        <end position="182"/>
    </location>
</feature>
<feature type="region of interest" description="Disordered" evidence="1">
    <location>
        <begin position="257"/>
        <end position="286"/>
    </location>
</feature>
<organism evidence="2 3">
    <name type="scientific">Metarhizium album (strain ARSEF 1941)</name>
    <dbReference type="NCBI Taxonomy" id="1081103"/>
    <lineage>
        <taxon>Eukaryota</taxon>
        <taxon>Fungi</taxon>
        <taxon>Dikarya</taxon>
        <taxon>Ascomycota</taxon>
        <taxon>Pezizomycotina</taxon>
        <taxon>Sordariomycetes</taxon>
        <taxon>Hypocreomycetidae</taxon>
        <taxon>Hypocreales</taxon>
        <taxon>Clavicipitaceae</taxon>
        <taxon>Metarhizium</taxon>
    </lineage>
</organism>
<evidence type="ECO:0008006" key="4">
    <source>
        <dbReference type="Google" id="ProtNLM"/>
    </source>
</evidence>
<dbReference type="RefSeq" id="XP_040679462.1">
    <property type="nucleotide sequence ID" value="XM_040822319.1"/>
</dbReference>
<evidence type="ECO:0000313" key="2">
    <source>
        <dbReference type="EMBL" id="KHN98396.1"/>
    </source>
</evidence>
<protein>
    <recommendedName>
        <fullName evidence="4">PLAC8 family protein</fullName>
    </recommendedName>
</protein>